<dbReference type="EMBL" id="JABFCY010000015">
    <property type="protein sequence ID" value="NNU62757.1"/>
    <property type="molecule type" value="Genomic_DNA"/>
</dbReference>
<dbReference type="Pfam" id="PF13304">
    <property type="entry name" value="AAA_21"/>
    <property type="match status" value="1"/>
</dbReference>
<sequence length="609" mass="66502">MKIVRLDIDGFRGIQNGKVLFGDFTILVGANNAGKTTVVEALALLLGRERLVRHLTEHDFFGTDPVAATRLKIVATISDFAHNDPDQHHDWFRQGRGVEKWFDPVSGDLHPSATEQATDLACQIAFCARFDRTTLETDTVRYFYDGAHDDDPFADDSPIVPLPFSLIKELGLFLVPASRTWDRMMSFGSDLFRKTVAYAGGNPAEAVLAERDRLRNPEQPLEKDEKLVALVGEVNDDLETLFGRQIDLTLRLTTTDSDGVLDAVMPHFQEVGRPPLPGRRHGNGIISLQTLVLLMRFGSLRKARGDNFIMLIEEPELHVPPPQQRKLLHYLRKMATQTIITSHSPTVSSVADPHQLVLMVNRGGELSANPLLKSPIDQNATAVRRSLFLTERAATVSAVMHPAVLVPEGKFDASWLRLFGRIADLTEHPADPQGATFTHEVGVIPTKDARITETYRDLAIVHPSITCLVDGDGAGNDYKAALSAGASPCHRVIQWPNGWTIEDVVVWVCSADATLIAHADLAAFGLPANIGGLADHLKADGAKRDEILHNTLADVIVGRPACSRRVRHVLSVLAAIATGKPPLANSAHAAGHANGVTTHWTFNSAFPGI</sequence>
<feature type="domain" description="Endonuclease GajA/Old nuclease/RecF-like AAA" evidence="1">
    <location>
        <begin position="1"/>
        <end position="49"/>
    </location>
</feature>
<dbReference type="Gene3D" id="3.40.50.300">
    <property type="entry name" value="P-loop containing nucleotide triphosphate hydrolases"/>
    <property type="match status" value="2"/>
</dbReference>
<dbReference type="PANTHER" id="PTHR43581">
    <property type="entry name" value="ATP/GTP PHOSPHATASE"/>
    <property type="match status" value="1"/>
</dbReference>
<dbReference type="InterPro" id="IPR027417">
    <property type="entry name" value="P-loop_NTPase"/>
</dbReference>
<dbReference type="InterPro" id="IPR051396">
    <property type="entry name" value="Bact_Antivir_Def_Nuclease"/>
</dbReference>
<dbReference type="InterPro" id="IPR041685">
    <property type="entry name" value="AAA_GajA/Old/RecF-like"/>
</dbReference>
<evidence type="ECO:0000313" key="4">
    <source>
        <dbReference type="Proteomes" id="UP000574931"/>
    </source>
</evidence>
<evidence type="ECO:0000259" key="1">
    <source>
        <dbReference type="Pfam" id="PF13175"/>
    </source>
</evidence>
<dbReference type="RefSeq" id="WP_171319081.1">
    <property type="nucleotide sequence ID" value="NZ_JABFCY010000015.1"/>
</dbReference>
<proteinExistence type="predicted"/>
<dbReference type="Pfam" id="PF13175">
    <property type="entry name" value="AAA_15"/>
    <property type="match status" value="1"/>
</dbReference>
<reference evidence="3 4" key="1">
    <citation type="submission" date="2020-05" db="EMBL/GenBank/DDBJ databases">
        <title>Draft Genome Sequence of Ochrobactrum soli Isolated from Stable Fly Gut.</title>
        <authorList>
            <person name="Pileggi M.T."/>
            <person name="Vazhakkala L.J."/>
            <person name="Wong C.N."/>
        </authorList>
    </citation>
    <scope>NUCLEOTIDE SEQUENCE [LARGE SCALE GENOMIC DNA]</scope>
    <source>
        <strain evidence="3 4">MTP-C0764</strain>
    </source>
</reference>
<evidence type="ECO:0000313" key="3">
    <source>
        <dbReference type="EMBL" id="NNU62757.1"/>
    </source>
</evidence>
<keyword evidence="4" id="KW-1185">Reference proteome</keyword>
<gene>
    <name evidence="3" type="ORF">HKX02_21195</name>
</gene>
<dbReference type="PANTHER" id="PTHR43581:SF4">
    <property type="entry name" value="ATP_GTP PHOSPHATASE"/>
    <property type="match status" value="1"/>
</dbReference>
<dbReference type="Proteomes" id="UP000574931">
    <property type="component" value="Unassembled WGS sequence"/>
</dbReference>
<protein>
    <submittedName>
        <fullName evidence="3">AAA family ATPase</fullName>
    </submittedName>
</protein>
<dbReference type="AlphaFoldDB" id="A0A849KSR7"/>
<organism evidence="3 4">
    <name type="scientific">Ochrobactrum soli</name>
    <dbReference type="NCBI Taxonomy" id="2448455"/>
    <lineage>
        <taxon>Bacteria</taxon>
        <taxon>Pseudomonadati</taxon>
        <taxon>Pseudomonadota</taxon>
        <taxon>Alphaproteobacteria</taxon>
        <taxon>Hyphomicrobiales</taxon>
        <taxon>Brucellaceae</taxon>
        <taxon>Brucella/Ochrobactrum group</taxon>
        <taxon>Ochrobactrum</taxon>
    </lineage>
</organism>
<dbReference type="SUPFAM" id="SSF52540">
    <property type="entry name" value="P-loop containing nucleoside triphosphate hydrolases"/>
    <property type="match status" value="1"/>
</dbReference>
<feature type="domain" description="ATPase AAA-type core" evidence="2">
    <location>
        <begin position="248"/>
        <end position="347"/>
    </location>
</feature>
<dbReference type="InterPro" id="IPR003959">
    <property type="entry name" value="ATPase_AAA_core"/>
</dbReference>
<accession>A0A849KSR7</accession>
<name>A0A849KSR7_9HYPH</name>
<comment type="caution">
    <text evidence="3">The sequence shown here is derived from an EMBL/GenBank/DDBJ whole genome shotgun (WGS) entry which is preliminary data.</text>
</comment>
<evidence type="ECO:0000259" key="2">
    <source>
        <dbReference type="Pfam" id="PF13304"/>
    </source>
</evidence>